<dbReference type="Proteomes" id="UP000693972">
    <property type="component" value="Unassembled WGS sequence"/>
</dbReference>
<keyword evidence="3" id="KW-1185">Reference proteome</keyword>
<sequence length="227" mass="25591">MNVDDALAALRAHADPEKAAGMASYHKADREYLGLSNAITGDLATQWRKDAADQAALVALAQGLWDTDIFEARIAAGKLFLQARMRPDDTLAWGWITSVVPQFDSWAIADAVAQSAQKRLVQDPSRLDLLEEWTQAEHLWTRRAAFVFTLSFVKSRHPSATEKAARDRVLNWAAALAQDPEWFIQKAIAWWLRDLSKRDQDAARIWLEHNGDRLKPFAAKEAARYLP</sequence>
<gene>
    <name evidence="1" type="ORF">KUL25_09415</name>
    <name evidence="2" type="ORF">KUL25_09420</name>
</gene>
<reference evidence="2 3" key="1">
    <citation type="submission" date="2021-07" db="EMBL/GenBank/DDBJ databases">
        <title>Karlodiniumbacter phycospheric gen. nov., sp. nov., a phycosphere bacterium isolated from karlodinium veneficum.</title>
        <authorList>
            <person name="Peng Y."/>
            <person name="Jiang L."/>
            <person name="Lee J."/>
        </authorList>
    </citation>
    <scope>NUCLEOTIDE SEQUENCE</scope>
    <source>
        <strain evidence="2 3">N5</strain>
    </source>
</reference>
<dbReference type="PANTHER" id="PTHR34070">
    <property type="entry name" value="ARMADILLO-TYPE FOLD"/>
    <property type="match status" value="1"/>
</dbReference>
<dbReference type="Gene3D" id="1.25.10.90">
    <property type="match status" value="1"/>
</dbReference>
<dbReference type="EMBL" id="JAIMBW010000001">
    <property type="protein sequence ID" value="MBY4892981.1"/>
    <property type="molecule type" value="Genomic_DNA"/>
</dbReference>
<accession>A0A975TXU2</accession>
<dbReference type="EMBL" id="CP078073">
    <property type="protein sequence ID" value="QXL89699.1"/>
    <property type="molecule type" value="Genomic_DNA"/>
</dbReference>
<proteinExistence type="predicted"/>
<dbReference type="RefSeq" id="WP_257892722.1">
    <property type="nucleotide sequence ID" value="NZ_JAIMBW010000001.1"/>
</dbReference>
<protein>
    <submittedName>
        <fullName evidence="2">DNA alkylation repair protein</fullName>
    </submittedName>
</protein>
<evidence type="ECO:0000313" key="1">
    <source>
        <dbReference type="EMBL" id="MBY4892981.1"/>
    </source>
</evidence>
<dbReference type="AlphaFoldDB" id="A0A975TXU2"/>
<dbReference type="InterPro" id="IPR016024">
    <property type="entry name" value="ARM-type_fold"/>
</dbReference>
<evidence type="ECO:0000313" key="2">
    <source>
        <dbReference type="EMBL" id="QXL89699.1"/>
    </source>
</evidence>
<dbReference type="PANTHER" id="PTHR34070:SF1">
    <property type="entry name" value="DNA ALKYLATION REPAIR PROTEIN"/>
    <property type="match status" value="1"/>
</dbReference>
<name>A0A975TXU2_9RHOB</name>
<dbReference type="SUPFAM" id="SSF48371">
    <property type="entry name" value="ARM repeat"/>
    <property type="match status" value="1"/>
</dbReference>
<organism evidence="2">
    <name type="scientific">Gymnodinialimonas phycosphaerae</name>
    <dbReference type="NCBI Taxonomy" id="2841589"/>
    <lineage>
        <taxon>Bacteria</taxon>
        <taxon>Pseudomonadati</taxon>
        <taxon>Pseudomonadota</taxon>
        <taxon>Alphaproteobacteria</taxon>
        <taxon>Rhodobacterales</taxon>
        <taxon>Paracoccaceae</taxon>
        <taxon>Gymnodinialimonas</taxon>
    </lineage>
</organism>
<dbReference type="Pfam" id="PF08713">
    <property type="entry name" value="DNA_alkylation"/>
    <property type="match status" value="1"/>
</dbReference>
<dbReference type="CDD" id="cd06561">
    <property type="entry name" value="AlkD_like"/>
    <property type="match status" value="1"/>
</dbReference>
<evidence type="ECO:0000313" key="3">
    <source>
        <dbReference type="Proteomes" id="UP000693972"/>
    </source>
</evidence>
<dbReference type="InterPro" id="IPR014825">
    <property type="entry name" value="DNA_alkylation"/>
</dbReference>